<comment type="function">
    <text evidence="1">Involved in peptidolytic degradation of cyclic heptapeptide hepatotoxin microcystin (MC).</text>
</comment>
<dbReference type="InterPro" id="IPR009197">
    <property type="entry name" value="MlrC"/>
</dbReference>
<evidence type="ECO:0000313" key="5">
    <source>
        <dbReference type="Proteomes" id="UP001223420"/>
    </source>
</evidence>
<dbReference type="Proteomes" id="UP001223420">
    <property type="component" value="Unassembled WGS sequence"/>
</dbReference>
<name>A0AAJ1WYC6_9HYPH</name>
<keyword evidence="1" id="KW-0645">Protease</keyword>
<proteinExistence type="inferred from homology"/>
<comment type="cofactor">
    <cofactor evidence="1">
        <name>Zn(2+)</name>
        <dbReference type="ChEBI" id="CHEBI:29105"/>
    </cofactor>
    <text evidence="1">Binds 1 zinc ion per subunit.</text>
</comment>
<reference evidence="4" key="1">
    <citation type="submission" date="2023-07" db="EMBL/GenBank/DDBJ databases">
        <title>Genomic Encyclopedia of Type Strains, Phase IV (KMG-IV): sequencing the most valuable type-strain genomes for metagenomic binning, comparative biology and taxonomic classification.</title>
        <authorList>
            <person name="Goeker M."/>
        </authorList>
    </citation>
    <scope>NUCLEOTIDE SEQUENCE</scope>
    <source>
        <strain evidence="4">DSM 19569</strain>
    </source>
</reference>
<keyword evidence="1" id="KW-0378">Hydrolase</keyword>
<evidence type="ECO:0000259" key="2">
    <source>
        <dbReference type="Pfam" id="PF07171"/>
    </source>
</evidence>
<dbReference type="GO" id="GO:0008237">
    <property type="term" value="F:metallopeptidase activity"/>
    <property type="evidence" value="ECO:0007669"/>
    <property type="project" value="UniProtKB-KW"/>
</dbReference>
<feature type="domain" description="Microcystin LR degradation protein MlrC N-terminal" evidence="3">
    <location>
        <begin position="3"/>
        <end position="286"/>
    </location>
</feature>
<gene>
    <name evidence="4" type="ORF">QO001_004083</name>
</gene>
<dbReference type="InterPro" id="IPR010799">
    <property type="entry name" value="MlrC_C"/>
</dbReference>
<dbReference type="InterPro" id="IPR015995">
    <property type="entry name" value="MlrC_N"/>
</dbReference>
<dbReference type="Pfam" id="PF07364">
    <property type="entry name" value="DUF1485"/>
    <property type="match status" value="1"/>
</dbReference>
<keyword evidence="1" id="KW-0479">Metal-binding</keyword>
<dbReference type="Pfam" id="PF07171">
    <property type="entry name" value="MlrC_C"/>
    <property type="match status" value="1"/>
</dbReference>
<dbReference type="EMBL" id="JAUSWL010000007">
    <property type="protein sequence ID" value="MDQ0545145.1"/>
    <property type="molecule type" value="Genomic_DNA"/>
</dbReference>
<organism evidence="4 5">
    <name type="scientific">Methylobacterium brachiatum</name>
    <dbReference type="NCBI Taxonomy" id="269660"/>
    <lineage>
        <taxon>Bacteria</taxon>
        <taxon>Pseudomonadati</taxon>
        <taxon>Pseudomonadota</taxon>
        <taxon>Alphaproteobacteria</taxon>
        <taxon>Hyphomicrobiales</taxon>
        <taxon>Methylobacteriaceae</taxon>
        <taxon>Methylobacterium</taxon>
    </lineage>
</organism>
<feature type="domain" description="Microcystin LR degradation protein MlrC C-terminal" evidence="2">
    <location>
        <begin position="297"/>
        <end position="471"/>
    </location>
</feature>
<keyword evidence="1" id="KW-0482">Metalloprotease</keyword>
<evidence type="ECO:0000313" key="4">
    <source>
        <dbReference type="EMBL" id="MDQ0545145.1"/>
    </source>
</evidence>
<sequence length="497" mass="53279">MQIFIAGLATETNTFAPLPTGRAAFLADYARRDGTKTAPRLSNIGLKAWRALAEADGHKVVESLSTFAQPGGITLRAVYEELRDALLDDLRAAMPVDAVLLFMHGAMVAEGYDDCEGDTLERVRAIVGPDATIGVELDLHCHLTEAMRRSADVIVIYKEYPHTDIVDRARDLYPLVMRTVAKDIRPVMAYADCRMINMWRTTREPVASFVRLMEALEGRNGILSVSFGHGFPWGDVPDVGAKMLVVADGDAAKAQALADDLAREVWAMREEAASRCDSIDAGIDAALASDDPRPMVLADFADNAGAGAPSDNTAILARLAERGIRDVALGLIWDPGAVGICHEAGLGATFVLRIGGKCGVTSGDPVDLRITVRGLSEDHSQGGLSGGRARLGPAAWVEADGIHVVLTHIRQQAFAPDAFTGLGLTLDDKRIVVVKSMQHFYAAFAPIASEVRYVAAPGAVPPDYGAIPYTKRSGRYWPKVADPFADPFAESSAESAR</sequence>
<dbReference type="RefSeq" id="WP_230366838.1">
    <property type="nucleotide sequence ID" value="NZ_JAJALK010000007.1"/>
</dbReference>
<evidence type="ECO:0000256" key="1">
    <source>
        <dbReference type="PIRNR" id="PIRNR012702"/>
    </source>
</evidence>
<dbReference type="GO" id="GO:0046872">
    <property type="term" value="F:metal ion binding"/>
    <property type="evidence" value="ECO:0007669"/>
    <property type="project" value="UniProtKB-KW"/>
</dbReference>
<comment type="similarity">
    <text evidence="1">Belongs to the peptidase M81 family.</text>
</comment>
<protein>
    <recommendedName>
        <fullName evidence="1">Microcystinase C</fullName>
        <shortName evidence="1">MlrC</shortName>
    </recommendedName>
</protein>
<dbReference type="GO" id="GO:0006508">
    <property type="term" value="P:proteolysis"/>
    <property type="evidence" value="ECO:0007669"/>
    <property type="project" value="UniProtKB-KW"/>
</dbReference>
<accession>A0AAJ1WYC6</accession>
<dbReference type="AlphaFoldDB" id="A0AAJ1WYC6"/>
<comment type="caution">
    <text evidence="4">The sequence shown here is derived from an EMBL/GenBank/DDBJ whole genome shotgun (WGS) entry which is preliminary data.</text>
</comment>
<evidence type="ECO:0000259" key="3">
    <source>
        <dbReference type="Pfam" id="PF07364"/>
    </source>
</evidence>
<dbReference type="PIRSF" id="PIRSF012702">
    <property type="entry name" value="UCP012702"/>
    <property type="match status" value="1"/>
</dbReference>